<gene>
    <name evidence="1" type="ORF">CHS0354_025305</name>
</gene>
<dbReference type="Proteomes" id="UP001195483">
    <property type="component" value="Unassembled WGS sequence"/>
</dbReference>
<name>A0AAE0RUR0_9BIVA</name>
<proteinExistence type="predicted"/>
<evidence type="ECO:0000313" key="1">
    <source>
        <dbReference type="EMBL" id="KAK3579984.1"/>
    </source>
</evidence>
<reference evidence="1" key="3">
    <citation type="submission" date="2023-05" db="EMBL/GenBank/DDBJ databases">
        <authorList>
            <person name="Smith C.H."/>
        </authorList>
    </citation>
    <scope>NUCLEOTIDE SEQUENCE</scope>
    <source>
        <strain evidence="1">CHS0354</strain>
        <tissue evidence="1">Mantle</tissue>
    </source>
</reference>
<accession>A0AAE0RUR0</accession>
<dbReference type="AlphaFoldDB" id="A0AAE0RUR0"/>
<evidence type="ECO:0000313" key="2">
    <source>
        <dbReference type="Proteomes" id="UP001195483"/>
    </source>
</evidence>
<dbReference type="EMBL" id="JAEAOA010001510">
    <property type="protein sequence ID" value="KAK3579984.1"/>
    <property type="molecule type" value="Genomic_DNA"/>
</dbReference>
<keyword evidence="2" id="KW-1185">Reference proteome</keyword>
<protein>
    <submittedName>
        <fullName evidence="1">Uncharacterized protein</fullName>
    </submittedName>
</protein>
<comment type="caution">
    <text evidence="1">The sequence shown here is derived from an EMBL/GenBank/DDBJ whole genome shotgun (WGS) entry which is preliminary data.</text>
</comment>
<reference evidence="1" key="2">
    <citation type="journal article" date="2021" name="Genome Biol. Evol.">
        <title>Developing a high-quality reference genome for a parasitic bivalve with doubly uniparental inheritance (Bivalvia: Unionida).</title>
        <authorList>
            <person name="Smith C.H."/>
        </authorList>
    </citation>
    <scope>NUCLEOTIDE SEQUENCE</scope>
    <source>
        <strain evidence="1">CHS0354</strain>
        <tissue evidence="1">Mantle</tissue>
    </source>
</reference>
<sequence>MRTQFDNLFDFISTCRFSSLVKTTNAAEKTNLVTAKIKEYYSHIINGVDLIYREIQDPSISITVTLSGFIFFQVSVTSAQIVSNLDIKQFCTEKSDEEKIAEENI</sequence>
<reference evidence="1" key="1">
    <citation type="journal article" date="2021" name="Genome Biol. Evol.">
        <title>A High-Quality Reference Genome for a Parasitic Bivalve with Doubly Uniparental Inheritance (Bivalvia: Unionida).</title>
        <authorList>
            <person name="Smith C.H."/>
        </authorList>
    </citation>
    <scope>NUCLEOTIDE SEQUENCE</scope>
    <source>
        <strain evidence="1">CHS0354</strain>
    </source>
</reference>
<organism evidence="1 2">
    <name type="scientific">Potamilus streckersoni</name>
    <dbReference type="NCBI Taxonomy" id="2493646"/>
    <lineage>
        <taxon>Eukaryota</taxon>
        <taxon>Metazoa</taxon>
        <taxon>Spiralia</taxon>
        <taxon>Lophotrochozoa</taxon>
        <taxon>Mollusca</taxon>
        <taxon>Bivalvia</taxon>
        <taxon>Autobranchia</taxon>
        <taxon>Heteroconchia</taxon>
        <taxon>Palaeoheterodonta</taxon>
        <taxon>Unionida</taxon>
        <taxon>Unionoidea</taxon>
        <taxon>Unionidae</taxon>
        <taxon>Ambleminae</taxon>
        <taxon>Lampsilini</taxon>
        <taxon>Potamilus</taxon>
    </lineage>
</organism>